<dbReference type="Gene3D" id="3.30.450.20">
    <property type="entry name" value="PAS domain"/>
    <property type="match status" value="2"/>
</dbReference>
<dbReference type="SMART" id="SM00283">
    <property type="entry name" value="MA"/>
    <property type="match status" value="1"/>
</dbReference>
<evidence type="ECO:0000256" key="1">
    <source>
        <dbReference type="ARBA" id="ARBA00004651"/>
    </source>
</evidence>
<feature type="coiled-coil region" evidence="9">
    <location>
        <begin position="61"/>
        <end position="88"/>
    </location>
</feature>
<dbReference type="InterPro" id="IPR004089">
    <property type="entry name" value="MCPsignal_dom"/>
</dbReference>
<keyword evidence="13" id="KW-1185">Reference proteome</keyword>
<dbReference type="GO" id="GO:0007165">
    <property type="term" value="P:signal transduction"/>
    <property type="evidence" value="ECO:0007669"/>
    <property type="project" value="UniProtKB-KW"/>
</dbReference>
<evidence type="ECO:0000256" key="2">
    <source>
        <dbReference type="ARBA" id="ARBA00022475"/>
    </source>
</evidence>
<evidence type="ECO:0000256" key="5">
    <source>
        <dbReference type="ARBA" id="ARBA00022989"/>
    </source>
</evidence>
<dbReference type="GO" id="GO:0006935">
    <property type="term" value="P:chemotaxis"/>
    <property type="evidence" value="ECO:0007669"/>
    <property type="project" value="UniProtKB-KW"/>
</dbReference>
<dbReference type="PROSITE" id="PS50111">
    <property type="entry name" value="CHEMOTAXIS_TRANSDUC_2"/>
    <property type="match status" value="1"/>
</dbReference>
<dbReference type="AlphaFoldDB" id="V8CFZ2"/>
<gene>
    <name evidence="12" type="ORF">HMPREF2087_01840</name>
</gene>
<reference evidence="12 13" key="1">
    <citation type="submission" date="2013-10" db="EMBL/GenBank/DDBJ databases">
        <title>The Genome Sequence of Helicobacter canis NCTC 12740.</title>
        <authorList>
            <consortium name="The Broad Institute Genomics Platform"/>
            <person name="Earl A."/>
            <person name="Fox J.G."/>
            <person name="Shen Z."/>
            <person name="Young S.K."/>
            <person name="Zeng Q."/>
            <person name="Gargeya S."/>
            <person name="Fitzgerald M."/>
            <person name="Abouelleil A."/>
            <person name="Alvarado L."/>
            <person name="Chapman S.B."/>
            <person name="Gainer-Dewar J."/>
            <person name="Goldberg J."/>
            <person name="Griggs A."/>
            <person name="Gujja S."/>
            <person name="Hansen M."/>
            <person name="Howarth C."/>
            <person name="Imamovic A."/>
            <person name="Ireland A."/>
            <person name="Larimer J."/>
            <person name="McCowan C."/>
            <person name="Murphy C."/>
            <person name="Pearson M."/>
            <person name="Poon T.W."/>
            <person name="Priest M."/>
            <person name="Roberts A."/>
            <person name="Saif S."/>
            <person name="Shea T."/>
            <person name="Sykes S."/>
            <person name="Wortman J."/>
            <person name="Nusbaum C."/>
            <person name="Birren B."/>
        </authorList>
    </citation>
    <scope>NUCLEOTIDE SEQUENCE [LARGE SCALE GENOMIC DNA]</scope>
    <source>
        <strain evidence="12 13">NCTC 12740</strain>
    </source>
</reference>
<evidence type="ECO:0000256" key="6">
    <source>
        <dbReference type="ARBA" id="ARBA00023136"/>
    </source>
</evidence>
<sequence>MLIVYNMPHLTKGIGMATHQPRLGINAKVSISTTLMVLVSFSILAWFVYFNAQKTITLIEYETQERQVSQLENLIDVYIDEKKRLINKLAKEALASGLNESQMTQNLRLIQESGDFNLTYIGIESSGRMLRGNGKHQYPQDGYDPRSRSWYQIPKNSLKDEVLSEPWIQNSYKIPVFGFASPLIENGRFIGVASADIALKSLNAYIHAQDENTSGQEIIVIDKNGNYVSHSDESKILQSDELAQVIKSSFNADTPTFKLDSNIATCKLESQTQWLLCSIIPESRIADKLNANNKPIFIMLGIFALILVVALYVILAYLLKPIRRIKRSLLEFFDFLNHKQKSVNPLKLRSGDEFQEMADAINENVETIQHNLLKDTKSLEDFFQAVESIKQGHLHLQIQTNANNPQLTQLGVLFNEMLTSLDENVSRVLAILNKYADNDFQKQESGSAQNLQGELQAMNEGVGHLGEEIRKMLFTSLDFAKSLNLKAKELEDSVMAMSESTGKQSKSLEETANAVREITESMQGIDSKAQEVIQQGDDIKKILGFIAEIADQTNLLALNAAIEAARAGEHGRGFAVVADEVRNLAERTQKSLGEIGASVNLLVQSINDMGESIKVQMEGIEHINESIAQLEEITSHNTHTAQKTQEISLGVEHIAQDILQDANRKKF</sequence>
<dbReference type="SUPFAM" id="SSF58104">
    <property type="entry name" value="Methyl-accepting chemotaxis protein (MCP) signaling domain"/>
    <property type="match status" value="1"/>
</dbReference>
<dbReference type="Proteomes" id="UP000018688">
    <property type="component" value="Unassembled WGS sequence"/>
</dbReference>
<keyword evidence="9" id="KW-0175">Coiled coil</keyword>
<keyword evidence="4 10" id="KW-0812">Transmembrane</keyword>
<feature type="domain" description="Methyl-accepting transducer" evidence="11">
    <location>
        <begin position="487"/>
        <end position="667"/>
    </location>
</feature>
<keyword evidence="5 10" id="KW-1133">Transmembrane helix</keyword>
<protein>
    <recommendedName>
        <fullName evidence="11">Methyl-accepting transducer domain-containing protein</fullName>
    </recommendedName>
</protein>
<dbReference type="InterPro" id="IPR033479">
    <property type="entry name" value="dCache_1"/>
</dbReference>
<evidence type="ECO:0000256" key="9">
    <source>
        <dbReference type="SAM" id="Coils"/>
    </source>
</evidence>
<evidence type="ECO:0000256" key="10">
    <source>
        <dbReference type="SAM" id="Phobius"/>
    </source>
</evidence>
<evidence type="ECO:0000256" key="4">
    <source>
        <dbReference type="ARBA" id="ARBA00022692"/>
    </source>
</evidence>
<evidence type="ECO:0000313" key="13">
    <source>
        <dbReference type="Proteomes" id="UP000018688"/>
    </source>
</evidence>
<keyword evidence="2" id="KW-1003">Cell membrane</keyword>
<dbReference type="HOGENOM" id="CLU_000445_107_30_7"/>
<accession>V8CFZ2</accession>
<dbReference type="Pfam" id="PF00015">
    <property type="entry name" value="MCPsignal"/>
    <property type="match status" value="1"/>
</dbReference>
<dbReference type="PATRIC" id="fig|1357399.3.peg.1935"/>
<evidence type="ECO:0000256" key="8">
    <source>
        <dbReference type="PROSITE-ProRule" id="PRU00284"/>
    </source>
</evidence>
<comment type="caution">
    <text evidence="12">The sequence shown here is derived from an EMBL/GenBank/DDBJ whole genome shotgun (WGS) entry which is preliminary data.</text>
</comment>
<dbReference type="PANTHER" id="PTHR32089">
    <property type="entry name" value="METHYL-ACCEPTING CHEMOTAXIS PROTEIN MCPB"/>
    <property type="match status" value="1"/>
</dbReference>
<dbReference type="STRING" id="1357399.HMPREF2087_01840"/>
<feature type="transmembrane region" description="Helical" evidence="10">
    <location>
        <begin position="29"/>
        <end position="49"/>
    </location>
</feature>
<proteinExistence type="predicted"/>
<feature type="transmembrane region" description="Helical" evidence="10">
    <location>
        <begin position="296"/>
        <end position="319"/>
    </location>
</feature>
<dbReference type="GO" id="GO:0005886">
    <property type="term" value="C:plasma membrane"/>
    <property type="evidence" value="ECO:0007669"/>
    <property type="project" value="UniProtKB-SubCell"/>
</dbReference>
<dbReference type="EMBL" id="AZJJ01000007">
    <property type="protein sequence ID" value="ETD26002.1"/>
    <property type="molecule type" value="Genomic_DNA"/>
</dbReference>
<dbReference type="CDD" id="cd12913">
    <property type="entry name" value="PDC1_MCP_like"/>
    <property type="match status" value="1"/>
</dbReference>
<dbReference type="PANTHER" id="PTHR32089:SF112">
    <property type="entry name" value="LYSOZYME-LIKE PROTEIN-RELATED"/>
    <property type="match status" value="1"/>
</dbReference>
<evidence type="ECO:0000256" key="3">
    <source>
        <dbReference type="ARBA" id="ARBA00022500"/>
    </source>
</evidence>
<keyword evidence="7 8" id="KW-0807">Transducer</keyword>
<dbReference type="Gene3D" id="1.20.120.1530">
    <property type="match status" value="1"/>
</dbReference>
<dbReference type="eggNOG" id="COG0840">
    <property type="taxonomic scope" value="Bacteria"/>
</dbReference>
<evidence type="ECO:0000313" key="12">
    <source>
        <dbReference type="EMBL" id="ETD26002.1"/>
    </source>
</evidence>
<dbReference type="Gene3D" id="1.10.287.950">
    <property type="entry name" value="Methyl-accepting chemotaxis protein"/>
    <property type="match status" value="1"/>
</dbReference>
<keyword evidence="3" id="KW-0145">Chemotaxis</keyword>
<name>V8CFZ2_9HELI</name>
<dbReference type="InterPro" id="IPR029151">
    <property type="entry name" value="Sensor-like_sf"/>
</dbReference>
<dbReference type="Pfam" id="PF02743">
    <property type="entry name" value="dCache_1"/>
    <property type="match status" value="1"/>
</dbReference>
<organism evidence="12 13">
    <name type="scientific">Helicobacter canis NCTC 12740</name>
    <dbReference type="NCBI Taxonomy" id="1357399"/>
    <lineage>
        <taxon>Bacteria</taxon>
        <taxon>Pseudomonadati</taxon>
        <taxon>Campylobacterota</taxon>
        <taxon>Epsilonproteobacteria</taxon>
        <taxon>Campylobacterales</taxon>
        <taxon>Helicobacteraceae</taxon>
        <taxon>Helicobacter</taxon>
    </lineage>
</organism>
<evidence type="ECO:0000259" key="11">
    <source>
        <dbReference type="PROSITE" id="PS50111"/>
    </source>
</evidence>
<dbReference type="SUPFAM" id="SSF103190">
    <property type="entry name" value="Sensory domain-like"/>
    <property type="match status" value="1"/>
</dbReference>
<keyword evidence="6 10" id="KW-0472">Membrane</keyword>
<evidence type="ECO:0000256" key="7">
    <source>
        <dbReference type="ARBA" id="ARBA00023224"/>
    </source>
</evidence>
<comment type="subcellular location">
    <subcellularLocation>
        <location evidence="1">Cell membrane</location>
        <topology evidence="1">Multi-pass membrane protein</topology>
    </subcellularLocation>
</comment>